<sequence length="352" mass="37876">MKKIIILFIFSFGLYIPLLAQKPLVGIGTANPQAVLDVVSSNNGILIPRQTASQIESMQDPDEWELAYSVTNNGSMINKKSFWYFRSGSWFPLTGDGSNNENIYTVNGNLKSDRQLSQNGNHLNIGPGLLYVDATTSSVGILTTSPTQAFDINGNIRIRTLNKIANIISDAQGVLMHDPEFFDVGDVKPSLITTDHDGWYLLNGRDVTTLPQIAKDNASNILSITTLLPDATGRYSIGTTSTTGVTSGSSTAALLRANLPNVNLTYTTDAEAAHTHGITYDRIRTNSEPTIHGNTIYVYWLSGTLTGAGPITTASSSTAHNHTFTANSGGSNTPINIQPAALNANYFVYLGQ</sequence>
<dbReference type="STRING" id="1685010.A0O34_21265"/>
<accession>A0A172Y1G2</accession>
<dbReference type="RefSeq" id="WP_066759146.1">
    <property type="nucleotide sequence ID" value="NZ_CP015199.1"/>
</dbReference>
<keyword evidence="2" id="KW-1185">Reference proteome</keyword>
<organism evidence="1 2">
    <name type="scientific">Chryseobacterium glaciei</name>
    <dbReference type="NCBI Taxonomy" id="1685010"/>
    <lineage>
        <taxon>Bacteria</taxon>
        <taxon>Pseudomonadati</taxon>
        <taxon>Bacteroidota</taxon>
        <taxon>Flavobacteriia</taxon>
        <taxon>Flavobacteriales</taxon>
        <taxon>Weeksellaceae</taxon>
        <taxon>Chryseobacterium group</taxon>
        <taxon>Chryseobacterium</taxon>
    </lineage>
</organism>
<dbReference type="SUPFAM" id="SSF88874">
    <property type="entry name" value="Receptor-binding domain of short tail fibre protein gp12"/>
    <property type="match status" value="1"/>
</dbReference>
<dbReference type="KEGG" id="chh:A0O34_21265"/>
<protein>
    <recommendedName>
        <fullName evidence="3">Phage tail collar domain-containing protein</fullName>
    </recommendedName>
</protein>
<gene>
    <name evidence="1" type="ORF">A0O34_21265</name>
</gene>
<dbReference type="Proteomes" id="UP000077824">
    <property type="component" value="Chromosome"/>
</dbReference>
<name>A0A172Y1G2_9FLAO</name>
<dbReference type="EMBL" id="CP015199">
    <property type="protein sequence ID" value="ANF52895.1"/>
    <property type="molecule type" value="Genomic_DNA"/>
</dbReference>
<reference evidence="1 2" key="1">
    <citation type="submission" date="2016-04" db="EMBL/GenBank/DDBJ databases">
        <title>Complete Genome Sequence of Chryseobacterium sp. IHBB 10212.</title>
        <authorList>
            <person name="Pal M."/>
            <person name="Swarnkar M.K."/>
            <person name="Kaushal K."/>
            <person name="Chhibber S."/>
            <person name="Singh A.K."/>
            <person name="Gulati A."/>
        </authorList>
    </citation>
    <scope>NUCLEOTIDE SEQUENCE [LARGE SCALE GENOMIC DNA]</scope>
    <source>
        <strain evidence="1 2">IHBB 10212</strain>
    </source>
</reference>
<evidence type="ECO:0000313" key="2">
    <source>
        <dbReference type="Proteomes" id="UP000077824"/>
    </source>
</evidence>
<evidence type="ECO:0008006" key="3">
    <source>
        <dbReference type="Google" id="ProtNLM"/>
    </source>
</evidence>
<evidence type="ECO:0000313" key="1">
    <source>
        <dbReference type="EMBL" id="ANF52895.1"/>
    </source>
</evidence>
<dbReference type="AlphaFoldDB" id="A0A172Y1G2"/>
<proteinExistence type="predicted"/>
<dbReference type="OrthoDB" id="1143915at2"/>